<dbReference type="AlphaFoldDB" id="I1E0G7"/>
<evidence type="ECO:0000313" key="1">
    <source>
        <dbReference type="EMBL" id="GAB59795.1"/>
    </source>
</evidence>
<dbReference type="OrthoDB" id="7055698at2"/>
<protein>
    <submittedName>
        <fullName evidence="1">Uncharacterized protein</fullName>
    </submittedName>
</protein>
<name>I1E0G7_9GAMM</name>
<accession>I1E0G7</accession>
<gene>
    <name evidence="1" type="ORF">RNAN_2808</name>
</gene>
<dbReference type="EMBL" id="BAFK01000017">
    <property type="protein sequence ID" value="GAB59795.1"/>
    <property type="molecule type" value="Genomic_DNA"/>
</dbReference>
<organism evidence="1 2">
    <name type="scientific">Rheinheimera nanhaiensis E407-8</name>
    <dbReference type="NCBI Taxonomy" id="562729"/>
    <lineage>
        <taxon>Bacteria</taxon>
        <taxon>Pseudomonadati</taxon>
        <taxon>Pseudomonadota</taxon>
        <taxon>Gammaproteobacteria</taxon>
        <taxon>Chromatiales</taxon>
        <taxon>Chromatiaceae</taxon>
        <taxon>Rheinheimera</taxon>
    </lineage>
</organism>
<reference evidence="1 2" key="1">
    <citation type="journal article" date="2012" name="J. Bacteriol.">
        <title>Genome Sequence of the Protease-Producing Bacterium Rheinheimera nanhaiensis E407-8T, Isolated from Deep-Sea Sediment of the South China Sea.</title>
        <authorList>
            <person name="Zhang X.-Y."/>
            <person name="Zhang Y.-J."/>
            <person name="Qin Q.-L."/>
            <person name="Xie B.-B."/>
            <person name="Chen X.-L."/>
            <person name="Zhou B.-C."/>
            <person name="Zhang Y.-Z."/>
        </authorList>
    </citation>
    <scope>NUCLEOTIDE SEQUENCE [LARGE SCALE GENOMIC DNA]</scope>
    <source>
        <strain evidence="1 2">E407-8</strain>
    </source>
</reference>
<comment type="caution">
    <text evidence="1">The sequence shown here is derived from an EMBL/GenBank/DDBJ whole genome shotgun (WGS) entry which is preliminary data.</text>
</comment>
<dbReference type="RefSeq" id="WP_008222715.1">
    <property type="nucleotide sequence ID" value="NZ_BAFK01000017.1"/>
</dbReference>
<keyword evidence="2" id="KW-1185">Reference proteome</keyword>
<evidence type="ECO:0000313" key="2">
    <source>
        <dbReference type="Proteomes" id="UP000004374"/>
    </source>
</evidence>
<dbReference type="STRING" id="562729.RNAN_2808"/>
<dbReference type="Proteomes" id="UP000004374">
    <property type="component" value="Unassembled WGS sequence"/>
</dbReference>
<sequence length="279" mass="32324">MGLVKNVWQGFAGGPDLNRQQTHRFLLEDIQVQVRLPHSNVETIASPRLVNFPYKTPGWFERNMEQQRQHYYVHLQTRCWFYMFPLLRFGDGELGHLFCSLWLKRVPSDVNALDRQQLADYLIREYDEHYNAEITRDDSCEQARGVNTRTRQKIRAEAELAASRGSTSRLDNLEKHIALSINYPPLEPAKIITIHGMEWVSYVDKPFPASLRGVDYYCLPLSEQFCFAISFTLYAPGYGNKRWLKHAKATQQMVLDSLKVSSVDNTSDNLLVHTVNKAE</sequence>
<proteinExistence type="predicted"/>